<gene>
    <name evidence="1" type="primary">Contig12753.g13602</name>
    <name evidence="1" type="ORF">STYLEM_5304</name>
</gene>
<dbReference type="Gene3D" id="3.30.730.10">
    <property type="entry name" value="AP2/ERF domain"/>
    <property type="match status" value="1"/>
</dbReference>
<evidence type="ECO:0000313" key="1">
    <source>
        <dbReference type="EMBL" id="CDW76304.1"/>
    </source>
</evidence>
<protein>
    <submittedName>
        <fullName evidence="1">Ant-like protein</fullName>
    </submittedName>
</protein>
<name>A0A078A6C0_STYLE</name>
<reference evidence="1 2" key="1">
    <citation type="submission" date="2014-06" db="EMBL/GenBank/DDBJ databases">
        <authorList>
            <person name="Swart Estienne"/>
        </authorList>
    </citation>
    <scope>NUCLEOTIDE SEQUENCE [LARGE SCALE GENOMIC DNA]</scope>
    <source>
        <strain evidence="1 2">130c</strain>
    </source>
</reference>
<accession>A0A078A6C0</accession>
<organism evidence="1 2">
    <name type="scientific">Stylonychia lemnae</name>
    <name type="common">Ciliate</name>
    <dbReference type="NCBI Taxonomy" id="5949"/>
    <lineage>
        <taxon>Eukaryota</taxon>
        <taxon>Sar</taxon>
        <taxon>Alveolata</taxon>
        <taxon>Ciliophora</taxon>
        <taxon>Intramacronucleata</taxon>
        <taxon>Spirotrichea</taxon>
        <taxon>Stichotrichia</taxon>
        <taxon>Sporadotrichida</taxon>
        <taxon>Oxytrichidae</taxon>
        <taxon>Stylonychinae</taxon>
        <taxon>Stylonychia</taxon>
    </lineage>
</organism>
<proteinExistence type="predicted"/>
<dbReference type="GO" id="GO:0003677">
    <property type="term" value="F:DNA binding"/>
    <property type="evidence" value="ECO:0007669"/>
    <property type="project" value="InterPro"/>
</dbReference>
<sequence>MQPTNINFSIPESQNPQAALEQFLASQSQLARLQALQNLSNLIKKEGSLKGFGLQMNNQQSQSQVQENLGYLNQQLFQQNMRGKPNLDMPLYNLIHQRQNSDVVSNQNSYYNLLSQQLRHEQIQQLQMQAQAFETYQQQIQYQQQLASQPLMRIDQTYIDLLQNGPSQVTKPTMDLTLGVQMTGTKQRDFFKFLCGKNLSEINLSTPQRQSIYDYINKVEDESLIIISPFNNPATQNMNKPTKNTERSSCFRGVSKNGHLWQVLIMNNKKKKYVGSFADEKDAALLYDKVAILTHGIKKY</sequence>
<dbReference type="Proteomes" id="UP000039865">
    <property type="component" value="Unassembled WGS sequence"/>
</dbReference>
<dbReference type="InParanoid" id="A0A078A6C0"/>
<dbReference type="GO" id="GO:0003700">
    <property type="term" value="F:DNA-binding transcription factor activity"/>
    <property type="evidence" value="ECO:0007669"/>
    <property type="project" value="InterPro"/>
</dbReference>
<keyword evidence="2" id="KW-1185">Reference proteome</keyword>
<dbReference type="InterPro" id="IPR036955">
    <property type="entry name" value="AP2/ERF_dom_sf"/>
</dbReference>
<dbReference type="InterPro" id="IPR016177">
    <property type="entry name" value="DNA-bd_dom_sf"/>
</dbReference>
<dbReference type="EMBL" id="CCKQ01005150">
    <property type="protein sequence ID" value="CDW76304.1"/>
    <property type="molecule type" value="Genomic_DNA"/>
</dbReference>
<dbReference type="AlphaFoldDB" id="A0A078A6C0"/>
<dbReference type="SUPFAM" id="SSF54171">
    <property type="entry name" value="DNA-binding domain"/>
    <property type="match status" value="1"/>
</dbReference>
<evidence type="ECO:0000313" key="2">
    <source>
        <dbReference type="Proteomes" id="UP000039865"/>
    </source>
</evidence>